<feature type="signal peptide" evidence="3">
    <location>
        <begin position="1"/>
        <end position="25"/>
    </location>
</feature>
<feature type="chain" id="PRO_5045539739" evidence="3">
    <location>
        <begin position="26"/>
        <end position="315"/>
    </location>
</feature>
<dbReference type="Proteomes" id="UP000778523">
    <property type="component" value="Unassembled WGS sequence"/>
</dbReference>
<dbReference type="InterPro" id="IPR016047">
    <property type="entry name" value="M23ase_b-sheet_dom"/>
</dbReference>
<sequence>MLKYKVLPLAGLILALAACSSNAPAPVEVRAPARPQEGPAVAKPGHYIVKKGDTLYSIANLHKRDYRELAAWNNLTDPNLIEVGQELRVAPQADVLVAKPVAPASSIESRPVPPPAVIGSTAASSASSSLPPASVSTPAATGELKTEPKGGRIAYTPQAWKDLTQPADKAPVTSASAPAAQSAPAESKAPVVADDGSWSWPVSGKVIGSFNESSNKGVDLDGKLGDPVLAAGTGEVKYVGSSLRGYGNLVIIKHNNDFSSVYAHNQEILVKEGQQVKKGQKIATLGKSDADRPKLHFEIRRQGKPVDPLKLLPTR</sequence>
<dbReference type="PROSITE" id="PS51782">
    <property type="entry name" value="LYSM"/>
    <property type="match status" value="1"/>
</dbReference>
<evidence type="ECO:0000313" key="6">
    <source>
        <dbReference type="Proteomes" id="UP000778523"/>
    </source>
</evidence>
<evidence type="ECO:0000256" key="1">
    <source>
        <dbReference type="ARBA" id="ARBA00038420"/>
    </source>
</evidence>
<dbReference type="InterPro" id="IPR036779">
    <property type="entry name" value="LysM_dom_sf"/>
</dbReference>
<evidence type="ECO:0000256" key="3">
    <source>
        <dbReference type="SAM" id="SignalP"/>
    </source>
</evidence>
<feature type="domain" description="LysM" evidence="4">
    <location>
        <begin position="45"/>
        <end position="89"/>
    </location>
</feature>
<gene>
    <name evidence="5" type="ORF">HJ583_003785</name>
</gene>
<dbReference type="Pfam" id="PF01476">
    <property type="entry name" value="LysM"/>
    <property type="match status" value="1"/>
</dbReference>
<dbReference type="SUPFAM" id="SSF51261">
    <property type="entry name" value="Duplicated hybrid motif"/>
    <property type="match status" value="1"/>
</dbReference>
<accession>A0ABX2IJA9</accession>
<name>A0ABX2IJA9_9RHOO</name>
<feature type="compositionally biased region" description="Low complexity" evidence="2">
    <location>
        <begin position="170"/>
        <end position="190"/>
    </location>
</feature>
<proteinExistence type="inferred from homology"/>
<comment type="similarity">
    <text evidence="1">Belongs to the E.coli NlpD/Haemophilus LppB family.</text>
</comment>
<dbReference type="InterPro" id="IPR011055">
    <property type="entry name" value="Dup_hybrid_motif"/>
</dbReference>
<dbReference type="CDD" id="cd12797">
    <property type="entry name" value="M23_peptidase"/>
    <property type="match status" value="1"/>
</dbReference>
<dbReference type="Gene3D" id="2.70.70.10">
    <property type="entry name" value="Glucose Permease (Domain IIA)"/>
    <property type="match status" value="1"/>
</dbReference>
<dbReference type="PANTHER" id="PTHR21666:SF263">
    <property type="entry name" value="MUREIN HYDROLASE ACTIVATOR NLPD"/>
    <property type="match status" value="1"/>
</dbReference>
<dbReference type="Pfam" id="PF01551">
    <property type="entry name" value="Peptidase_M23"/>
    <property type="match status" value="1"/>
</dbReference>
<reference evidence="5 6" key="1">
    <citation type="submission" date="2020-06" db="EMBL/GenBank/DDBJ databases">
        <title>Draft genome of Uliginosibacterium sp. IMCC34675.</title>
        <authorList>
            <person name="Song J."/>
        </authorList>
    </citation>
    <scope>NUCLEOTIDE SEQUENCE [LARGE SCALE GENOMIC DNA]</scope>
    <source>
        <strain evidence="5 6">IMCC34675</strain>
    </source>
</reference>
<feature type="region of interest" description="Disordered" evidence="2">
    <location>
        <begin position="166"/>
        <end position="194"/>
    </location>
</feature>
<dbReference type="PANTHER" id="PTHR21666">
    <property type="entry name" value="PEPTIDASE-RELATED"/>
    <property type="match status" value="1"/>
</dbReference>
<dbReference type="Gene3D" id="3.10.350.10">
    <property type="entry name" value="LysM domain"/>
    <property type="match status" value="1"/>
</dbReference>
<dbReference type="CDD" id="cd00118">
    <property type="entry name" value="LysM"/>
    <property type="match status" value="1"/>
</dbReference>
<keyword evidence="3" id="KW-0732">Signal</keyword>
<evidence type="ECO:0000313" key="5">
    <source>
        <dbReference type="EMBL" id="NSL54135.1"/>
    </source>
</evidence>
<protein>
    <submittedName>
        <fullName evidence="5">Peptidoglycan DD-metalloendopeptidase family protein</fullName>
    </submittedName>
</protein>
<dbReference type="PROSITE" id="PS51257">
    <property type="entry name" value="PROKAR_LIPOPROTEIN"/>
    <property type="match status" value="1"/>
</dbReference>
<evidence type="ECO:0000256" key="2">
    <source>
        <dbReference type="SAM" id="MobiDB-lite"/>
    </source>
</evidence>
<dbReference type="EMBL" id="JABCSC020000001">
    <property type="protein sequence ID" value="NSL54135.1"/>
    <property type="molecule type" value="Genomic_DNA"/>
</dbReference>
<keyword evidence="6" id="KW-1185">Reference proteome</keyword>
<comment type="caution">
    <text evidence="5">The sequence shown here is derived from an EMBL/GenBank/DDBJ whole genome shotgun (WGS) entry which is preliminary data.</text>
</comment>
<organism evidence="5 6">
    <name type="scientific">Uliginosibacterium aquaticum</name>
    <dbReference type="NCBI Taxonomy" id="2731212"/>
    <lineage>
        <taxon>Bacteria</taxon>
        <taxon>Pseudomonadati</taxon>
        <taxon>Pseudomonadota</taxon>
        <taxon>Betaproteobacteria</taxon>
        <taxon>Rhodocyclales</taxon>
        <taxon>Zoogloeaceae</taxon>
        <taxon>Uliginosibacterium</taxon>
    </lineage>
</organism>
<dbReference type="SMART" id="SM00257">
    <property type="entry name" value="LysM"/>
    <property type="match status" value="1"/>
</dbReference>
<dbReference type="InterPro" id="IPR018392">
    <property type="entry name" value="LysM"/>
</dbReference>
<feature type="compositionally biased region" description="Low complexity" evidence="2">
    <location>
        <begin position="120"/>
        <end position="141"/>
    </location>
</feature>
<evidence type="ECO:0000259" key="4">
    <source>
        <dbReference type="PROSITE" id="PS51782"/>
    </source>
</evidence>
<dbReference type="InterPro" id="IPR050570">
    <property type="entry name" value="Cell_wall_metabolism_enzyme"/>
</dbReference>
<feature type="region of interest" description="Disordered" evidence="2">
    <location>
        <begin position="118"/>
        <end position="153"/>
    </location>
</feature>